<gene>
    <name evidence="11" type="ORF">DI598_01145</name>
</gene>
<name>A0A2W5H9W8_9SPHI</name>
<proteinExistence type="inferred from homology"/>
<evidence type="ECO:0000256" key="7">
    <source>
        <dbReference type="RuleBase" id="RU003423"/>
    </source>
</evidence>
<evidence type="ECO:0000256" key="4">
    <source>
        <dbReference type="ARBA" id="ARBA00022679"/>
    </source>
</evidence>
<keyword evidence="5 7" id="KW-0450">Lipoyl</keyword>
<evidence type="ECO:0000256" key="6">
    <source>
        <dbReference type="ARBA" id="ARBA00023315"/>
    </source>
</evidence>
<dbReference type="Pfam" id="PF00364">
    <property type="entry name" value="Biotin_lipoyl"/>
    <property type="match status" value="1"/>
</dbReference>
<dbReference type="InterPro" id="IPR023213">
    <property type="entry name" value="CAT-like_dom_sf"/>
</dbReference>
<evidence type="ECO:0000256" key="3">
    <source>
        <dbReference type="ARBA" id="ARBA00011484"/>
    </source>
</evidence>
<dbReference type="GO" id="GO:0031405">
    <property type="term" value="F:lipoic acid binding"/>
    <property type="evidence" value="ECO:0007669"/>
    <property type="project" value="TreeGrafter"/>
</dbReference>
<dbReference type="EMBL" id="QFOI01000008">
    <property type="protein sequence ID" value="PZP52282.1"/>
    <property type="molecule type" value="Genomic_DNA"/>
</dbReference>
<dbReference type="SUPFAM" id="SSF52777">
    <property type="entry name" value="CoA-dependent acyltransferases"/>
    <property type="match status" value="1"/>
</dbReference>
<dbReference type="SUPFAM" id="SSF51230">
    <property type="entry name" value="Single hybrid motif"/>
    <property type="match status" value="1"/>
</dbReference>
<evidence type="ECO:0000313" key="12">
    <source>
        <dbReference type="Proteomes" id="UP000249645"/>
    </source>
</evidence>
<dbReference type="AlphaFoldDB" id="A0A2W5H9W8"/>
<dbReference type="Pfam" id="PF00198">
    <property type="entry name" value="2-oxoacid_dh"/>
    <property type="match status" value="1"/>
</dbReference>
<protein>
    <recommendedName>
        <fullName evidence="7">Dihydrolipoamide acetyltransferase component of pyruvate dehydrogenase complex</fullName>
        <ecNumber evidence="7">2.3.1.-</ecNumber>
    </recommendedName>
</protein>
<dbReference type="GO" id="GO:0016407">
    <property type="term" value="F:acetyltransferase activity"/>
    <property type="evidence" value="ECO:0007669"/>
    <property type="project" value="TreeGrafter"/>
</dbReference>
<dbReference type="PANTHER" id="PTHR43178:SF5">
    <property type="entry name" value="LIPOAMIDE ACYLTRANSFERASE COMPONENT OF BRANCHED-CHAIN ALPHA-KETO ACID DEHYDROGENASE COMPLEX, MITOCHONDRIAL"/>
    <property type="match status" value="1"/>
</dbReference>
<evidence type="ECO:0000313" key="11">
    <source>
        <dbReference type="EMBL" id="PZP52282.1"/>
    </source>
</evidence>
<comment type="cofactor">
    <cofactor evidence="1 7">
        <name>(R)-lipoate</name>
        <dbReference type="ChEBI" id="CHEBI:83088"/>
    </cofactor>
</comment>
<comment type="caution">
    <text evidence="11">The sequence shown here is derived from an EMBL/GenBank/DDBJ whole genome shotgun (WGS) entry which is preliminary data.</text>
</comment>
<feature type="domain" description="Peripheral subunit-binding (PSBD)" evidence="10">
    <location>
        <begin position="135"/>
        <end position="175"/>
    </location>
</feature>
<sequence length="447" mass="48936">MAIIDILLPSLGEGITDATILKWHKNPGDTINEDDTLVDIATDKVDSEVPSPTSGILVEKLCDDNQVVTVGSVIARIDNQDGQESENKDQQSETKEEPTEQNDIEQVPYQPESQPAIISEKRAAQVNGDEANNGFFSPLVINIARTEGIPLSELEKIKGTGKDGRVSKEDILSYVEQIKSGTQPEIVRGTRKFSITHTDVVSIPKPSFSKNGANEIIEMDRMRKLIARNMKESQNQAATVTSFEEADVTGIVQWREKNKKSFEASEGTKLTFTPIFFDCVVRVLKRYPMINSSIDGDNIILKKDINIGMATALPSGNLIVPVIQKAAYLNLAGLAKEVNSLAQKARNNQLKPLDTQGGTFTITNVGSFGSITGTPIINIPEVAILALGSIKKKPVVIETDNGDTIGIRHIMMLSLSYDHRIIDGALGSIFLHEIVKEMEAWDVNRSV</sequence>
<dbReference type="InterPro" id="IPR036625">
    <property type="entry name" value="E3-bd_dom_sf"/>
</dbReference>
<dbReference type="CDD" id="cd06849">
    <property type="entry name" value="lipoyl_domain"/>
    <property type="match status" value="1"/>
</dbReference>
<keyword evidence="6 7" id="KW-0012">Acyltransferase</keyword>
<dbReference type="Gene3D" id="3.30.559.10">
    <property type="entry name" value="Chloramphenicol acetyltransferase-like domain"/>
    <property type="match status" value="1"/>
</dbReference>
<comment type="subunit">
    <text evidence="3">Forms a 24-polypeptide structural core with octahedral symmetry.</text>
</comment>
<dbReference type="InterPro" id="IPR000089">
    <property type="entry name" value="Biotin_lipoyl"/>
</dbReference>
<dbReference type="Proteomes" id="UP000249645">
    <property type="component" value="Unassembled WGS sequence"/>
</dbReference>
<dbReference type="SUPFAM" id="SSF47005">
    <property type="entry name" value="Peripheral subunit-binding domain of 2-oxo acid dehydrogenase complex"/>
    <property type="match status" value="1"/>
</dbReference>
<dbReference type="GO" id="GO:0005737">
    <property type="term" value="C:cytoplasm"/>
    <property type="evidence" value="ECO:0007669"/>
    <property type="project" value="TreeGrafter"/>
</dbReference>
<accession>A0A2W5H9W8</accession>
<comment type="similarity">
    <text evidence="2 7">Belongs to the 2-oxoacid dehydrogenase family.</text>
</comment>
<dbReference type="InterPro" id="IPR001078">
    <property type="entry name" value="2-oxoacid_DH_actylTfrase"/>
</dbReference>
<dbReference type="Gene3D" id="4.10.320.10">
    <property type="entry name" value="E3-binding domain"/>
    <property type="match status" value="1"/>
</dbReference>
<evidence type="ECO:0000256" key="2">
    <source>
        <dbReference type="ARBA" id="ARBA00007317"/>
    </source>
</evidence>
<dbReference type="InterPro" id="IPR003016">
    <property type="entry name" value="2-oxoA_DH_lipoyl-BS"/>
</dbReference>
<evidence type="ECO:0000256" key="5">
    <source>
        <dbReference type="ARBA" id="ARBA00022823"/>
    </source>
</evidence>
<dbReference type="Pfam" id="PF02817">
    <property type="entry name" value="E3_binding"/>
    <property type="match status" value="1"/>
</dbReference>
<dbReference type="PANTHER" id="PTHR43178">
    <property type="entry name" value="DIHYDROLIPOAMIDE ACETYLTRANSFERASE COMPONENT OF PYRUVATE DEHYDROGENASE COMPLEX"/>
    <property type="match status" value="1"/>
</dbReference>
<dbReference type="InterPro" id="IPR050743">
    <property type="entry name" value="2-oxoacid_DH_E2_comp"/>
</dbReference>
<feature type="compositionally biased region" description="Basic and acidic residues" evidence="8">
    <location>
        <begin position="85"/>
        <end position="98"/>
    </location>
</feature>
<keyword evidence="4 7" id="KW-0808">Transferase</keyword>
<evidence type="ECO:0000259" key="9">
    <source>
        <dbReference type="PROSITE" id="PS50968"/>
    </source>
</evidence>
<dbReference type="PROSITE" id="PS51826">
    <property type="entry name" value="PSBD"/>
    <property type="match status" value="1"/>
</dbReference>
<dbReference type="EC" id="2.3.1.-" evidence="7"/>
<evidence type="ECO:0000256" key="1">
    <source>
        <dbReference type="ARBA" id="ARBA00001938"/>
    </source>
</evidence>
<evidence type="ECO:0000256" key="8">
    <source>
        <dbReference type="SAM" id="MobiDB-lite"/>
    </source>
</evidence>
<feature type="region of interest" description="Disordered" evidence="8">
    <location>
        <begin position="75"/>
        <end position="109"/>
    </location>
</feature>
<feature type="domain" description="Lipoyl-binding" evidence="9">
    <location>
        <begin position="3"/>
        <end position="78"/>
    </location>
</feature>
<organism evidence="11 12">
    <name type="scientific">Pseudopedobacter saltans</name>
    <dbReference type="NCBI Taxonomy" id="151895"/>
    <lineage>
        <taxon>Bacteria</taxon>
        <taxon>Pseudomonadati</taxon>
        <taxon>Bacteroidota</taxon>
        <taxon>Sphingobacteriia</taxon>
        <taxon>Sphingobacteriales</taxon>
        <taxon>Sphingobacteriaceae</taxon>
        <taxon>Pseudopedobacter</taxon>
    </lineage>
</organism>
<dbReference type="InterPro" id="IPR011053">
    <property type="entry name" value="Single_hybrid_motif"/>
</dbReference>
<evidence type="ECO:0000259" key="10">
    <source>
        <dbReference type="PROSITE" id="PS51826"/>
    </source>
</evidence>
<reference evidence="11 12" key="1">
    <citation type="submission" date="2017-11" db="EMBL/GenBank/DDBJ databases">
        <title>Infants hospitalized years apart are colonized by the same room-sourced microbial strains.</title>
        <authorList>
            <person name="Brooks B."/>
            <person name="Olm M.R."/>
            <person name="Firek B.A."/>
            <person name="Baker R."/>
            <person name="Thomas B.C."/>
            <person name="Morowitz M.J."/>
            <person name="Banfield J.F."/>
        </authorList>
    </citation>
    <scope>NUCLEOTIDE SEQUENCE [LARGE SCALE GENOMIC DNA]</scope>
    <source>
        <strain evidence="11">S2_009_000_R2_76</strain>
    </source>
</reference>
<dbReference type="InterPro" id="IPR004167">
    <property type="entry name" value="PSBD"/>
</dbReference>
<dbReference type="PROSITE" id="PS50968">
    <property type="entry name" value="BIOTINYL_LIPOYL"/>
    <property type="match status" value="1"/>
</dbReference>
<dbReference type="Gene3D" id="2.40.50.100">
    <property type="match status" value="1"/>
</dbReference>
<dbReference type="PROSITE" id="PS00189">
    <property type="entry name" value="LIPOYL"/>
    <property type="match status" value="1"/>
</dbReference>